<evidence type="ECO:0000259" key="13">
    <source>
        <dbReference type="Pfam" id="PF25140"/>
    </source>
</evidence>
<dbReference type="InterPro" id="IPR039529">
    <property type="entry name" value="PGAP1/BST1"/>
</dbReference>
<evidence type="ECO:0000256" key="7">
    <source>
        <dbReference type="ARBA" id="ARBA00022927"/>
    </source>
</evidence>
<dbReference type="GO" id="GO:0050185">
    <property type="term" value="F:phosphatidylinositol deacylase activity"/>
    <property type="evidence" value="ECO:0007669"/>
    <property type="project" value="TreeGrafter"/>
</dbReference>
<evidence type="ECO:0000256" key="2">
    <source>
        <dbReference type="ARBA" id="ARBA00006931"/>
    </source>
</evidence>
<evidence type="ECO:0000256" key="11">
    <source>
        <dbReference type="SAM" id="MobiDB-lite"/>
    </source>
</evidence>
<keyword evidence="8 10" id="KW-1133">Transmembrane helix</keyword>
<keyword evidence="3 10" id="KW-0813">Transport</keyword>
<feature type="domain" description="GPI inositol-deacylase transmembrane" evidence="13">
    <location>
        <begin position="791"/>
        <end position="1109"/>
    </location>
</feature>
<evidence type="ECO:0000256" key="9">
    <source>
        <dbReference type="ARBA" id="ARBA00023136"/>
    </source>
</evidence>
<dbReference type="PANTHER" id="PTHR15495:SF7">
    <property type="entry name" value="GPI INOSITOL-DEACYLASE"/>
    <property type="match status" value="1"/>
</dbReference>
<evidence type="ECO:0000313" key="15">
    <source>
        <dbReference type="Proteomes" id="UP000321518"/>
    </source>
</evidence>
<dbReference type="Gene3D" id="3.40.50.1820">
    <property type="entry name" value="alpha/beta hydrolase"/>
    <property type="match status" value="1"/>
</dbReference>
<feature type="transmembrane region" description="Helical" evidence="10">
    <location>
        <begin position="811"/>
        <end position="832"/>
    </location>
</feature>
<dbReference type="GO" id="GO:0006505">
    <property type="term" value="P:GPI anchor metabolic process"/>
    <property type="evidence" value="ECO:0007669"/>
    <property type="project" value="TreeGrafter"/>
</dbReference>
<feature type="domain" description="GPI inositol-deacylase PGAP1-like alpha/beta" evidence="12">
    <location>
        <begin position="121"/>
        <end position="391"/>
    </location>
</feature>
<dbReference type="InterPro" id="IPR029058">
    <property type="entry name" value="AB_hydrolase_fold"/>
</dbReference>
<dbReference type="AlphaFoldDB" id="A0A511KDS3"/>
<comment type="subcellular location">
    <subcellularLocation>
        <location evidence="1">Endoplasmic reticulum membrane</location>
        <topology evidence="1">Multi-pass membrane protein</topology>
    </subcellularLocation>
</comment>
<reference evidence="14 15" key="1">
    <citation type="submission" date="2019-07" db="EMBL/GenBank/DDBJ databases">
        <title>Rhodotorula toruloides NBRC10032 genome sequencing.</title>
        <authorList>
            <person name="Shida Y."/>
            <person name="Takaku H."/>
            <person name="Ogasawara W."/>
            <person name="Mori K."/>
        </authorList>
    </citation>
    <scope>NUCLEOTIDE SEQUENCE [LARGE SCALE GENOMIC DNA]</scope>
    <source>
        <strain evidence="14 15">NBRC10032</strain>
    </source>
</reference>
<dbReference type="EC" id="3.1.-.-" evidence="10"/>
<evidence type="ECO:0000256" key="1">
    <source>
        <dbReference type="ARBA" id="ARBA00004477"/>
    </source>
</evidence>
<evidence type="ECO:0000256" key="10">
    <source>
        <dbReference type="RuleBase" id="RU365011"/>
    </source>
</evidence>
<dbReference type="SUPFAM" id="SSF53474">
    <property type="entry name" value="alpha/beta-Hydrolases"/>
    <property type="match status" value="1"/>
</dbReference>
<dbReference type="GO" id="GO:0006888">
    <property type="term" value="P:endoplasmic reticulum to Golgi vesicle-mediated transport"/>
    <property type="evidence" value="ECO:0007669"/>
    <property type="project" value="TreeGrafter"/>
</dbReference>
<feature type="transmembrane region" description="Helical" evidence="10">
    <location>
        <begin position="875"/>
        <end position="902"/>
    </location>
</feature>
<accession>A0A511KDS3</accession>
<comment type="function">
    <text evidence="10">Involved in inositol deacylation of GPI-anchored proteins which plays important roles in the quality control and ER-associated degradation of GPI-anchored proteins.</text>
</comment>
<comment type="caution">
    <text evidence="14">The sequence shown here is derived from an EMBL/GenBank/DDBJ whole genome shotgun (WGS) entry which is preliminary data.</text>
</comment>
<dbReference type="InterPro" id="IPR012908">
    <property type="entry name" value="PGAP1-ab_dom-like"/>
</dbReference>
<keyword evidence="5 10" id="KW-0378">Hydrolase</keyword>
<feature type="transmembrane region" description="Helical" evidence="10">
    <location>
        <begin position="1073"/>
        <end position="1090"/>
    </location>
</feature>
<dbReference type="OrthoDB" id="348976at2759"/>
<dbReference type="Pfam" id="PF07819">
    <property type="entry name" value="PGAP1"/>
    <property type="match status" value="1"/>
</dbReference>
<evidence type="ECO:0000259" key="12">
    <source>
        <dbReference type="Pfam" id="PF07819"/>
    </source>
</evidence>
<dbReference type="InterPro" id="IPR056824">
    <property type="entry name" value="PGAP1_TMD"/>
</dbReference>
<dbReference type="GO" id="GO:0005789">
    <property type="term" value="C:endoplasmic reticulum membrane"/>
    <property type="evidence" value="ECO:0007669"/>
    <property type="project" value="UniProtKB-SubCell"/>
</dbReference>
<dbReference type="GO" id="GO:0015031">
    <property type="term" value="P:protein transport"/>
    <property type="evidence" value="ECO:0007669"/>
    <property type="project" value="UniProtKB-KW"/>
</dbReference>
<protein>
    <recommendedName>
        <fullName evidence="10">GPI inositol-deacylase</fullName>
        <ecNumber evidence="10">3.1.-.-</ecNumber>
    </recommendedName>
</protein>
<dbReference type="EMBL" id="BJWK01000005">
    <property type="protein sequence ID" value="GEM08452.1"/>
    <property type="molecule type" value="Genomic_DNA"/>
</dbReference>
<evidence type="ECO:0000256" key="6">
    <source>
        <dbReference type="ARBA" id="ARBA00022824"/>
    </source>
</evidence>
<keyword evidence="4 10" id="KW-0812">Transmembrane</keyword>
<feature type="transmembrane region" description="Helical" evidence="10">
    <location>
        <begin position="735"/>
        <end position="762"/>
    </location>
</feature>
<keyword evidence="6 10" id="KW-0256">Endoplasmic reticulum</keyword>
<evidence type="ECO:0000313" key="14">
    <source>
        <dbReference type="EMBL" id="GEM08452.1"/>
    </source>
</evidence>
<evidence type="ECO:0000256" key="4">
    <source>
        <dbReference type="ARBA" id="ARBA00022692"/>
    </source>
</evidence>
<dbReference type="Proteomes" id="UP000321518">
    <property type="component" value="Unassembled WGS sequence"/>
</dbReference>
<evidence type="ECO:0000256" key="5">
    <source>
        <dbReference type="ARBA" id="ARBA00022801"/>
    </source>
</evidence>
<name>A0A511KDS3_RHOTO</name>
<organism evidence="14 15">
    <name type="scientific">Rhodotorula toruloides</name>
    <name type="common">Yeast</name>
    <name type="synonym">Rhodosporidium toruloides</name>
    <dbReference type="NCBI Taxonomy" id="5286"/>
    <lineage>
        <taxon>Eukaryota</taxon>
        <taxon>Fungi</taxon>
        <taxon>Dikarya</taxon>
        <taxon>Basidiomycota</taxon>
        <taxon>Pucciniomycotina</taxon>
        <taxon>Microbotryomycetes</taxon>
        <taxon>Sporidiobolales</taxon>
        <taxon>Sporidiobolaceae</taxon>
        <taxon>Rhodotorula</taxon>
    </lineage>
</organism>
<gene>
    <name evidence="14" type="ORF">Rt10032_c05g2469</name>
</gene>
<comment type="similarity">
    <text evidence="2 10">Belongs to the GPI inositol-deacylase family.</text>
</comment>
<evidence type="ECO:0000256" key="3">
    <source>
        <dbReference type="ARBA" id="ARBA00022448"/>
    </source>
</evidence>
<dbReference type="PANTHER" id="PTHR15495">
    <property type="entry name" value="NEGATIVE REGULATOR OF VESICLE FORMATION-RELATED"/>
    <property type="match status" value="1"/>
</dbReference>
<feature type="region of interest" description="Disordered" evidence="11">
    <location>
        <begin position="1125"/>
        <end position="1174"/>
    </location>
</feature>
<evidence type="ECO:0000256" key="8">
    <source>
        <dbReference type="ARBA" id="ARBA00022989"/>
    </source>
</evidence>
<keyword evidence="9 10" id="KW-0472">Membrane</keyword>
<sequence length="1174" mass="126849">MARSRPPRTTAASRHRTAFPRLSTCLIGLSLASLAACLAIYRAYVATQPYYPPGSLPEDARGGGAGSCRMSFMSPAYMHLSGFGREFTRLGNGPWGLYLYREAGWDDNPYMDDGRGGQKLQLAGTPVLFVPGNAGSFRQVRSLASAASRAWFEVPGVPRKGVGTREGGASLDFFTLDFNDDFSAFHGQTLLDQAEYTADCIRYILSLYAHHEDEATGRNRRPDPTAVIVVGHSMGGVVARAAFLNPNYQSHSISTLITFATPHVVPPVTVDAGVDRVYEAINSYWREAYELSISPKSSFTAVQPLSPALTNFRAPPQEELRDLVLVSIAGGLSDVTIASESVSLASVLPADGSNGFTVFTTAIPGVQTPIDHLAILWCQQLMQTVAQGLLAIVDVRRAAGVSSKEERVAELGRRWLGSLELPPKEDSNVRRIALDAIVRGQTSTQLKVGERLVARPGEIVTGRQTYILPVPPIRTYTGPRVFSLLTSASIGRRKDDLVEVWACEASGNTARGGEGDEGRGALDETEGSSCVALYPRHVATVPSSPHSSVSPILPAPIEHGSISLVSLDAQQLERKESIAVVVKEGGLPWVLAEFADAEKNVHVVEKGALHLLLNGHKLEAFPTSSAMMPEVWLPALDTSLLTLKLRVYRSECQEHTALFAPFLRQHSSIVHESKYFPNVRLASLYTHSSGPYLPPASSPFSASGTCLQFFLDPTCARAAGPGEKADLALEISVDLWATLGALVVRYRMAMVTVPFAFAMLVLGRQTREYNSGGEYQISSSKLSFTYSERRTAPFPSFGAALSTFSRRTFPLLLAGLIVLSYIQSIALSGHMASRDLLASIEPAHHRHSDLSLPPTWLANLMLGNSGSFWAPLMPLLAFTILSVVAIEYIALSVIVGSVAWSIRQLQARGPARLRPYMTLADTPDTLPLQRVFTMIVLLLLVLFFAPYQFAYLVIVLVHLFSTIRCLILAQEAAPTSTPTGPAGPSSAVTVAAARRLWDRYHYAFSIFFVLVTLLPINALILVVWVRNLAVGWLAPFSSDHNVLMVVGFLANVEALHSGKMLQRSAGGRYSPTVTFLAFVVPAAYSLLYGIRAAHRLYSLANLCFLWLALGTSDAFVGSTGATQTAGQEGLVDAPPRDAKRRSSSPPEPTDDLFGEGGAARKVATLGTAGGPSRR</sequence>
<feature type="transmembrane region" description="Helical" evidence="10">
    <location>
        <begin position="1030"/>
        <end position="1052"/>
    </location>
</feature>
<keyword evidence="7 10" id="KW-0653">Protein transport</keyword>
<feature type="transmembrane region" description="Helical" evidence="10">
    <location>
        <begin position="1002"/>
        <end position="1024"/>
    </location>
</feature>
<dbReference type="Pfam" id="PF25140">
    <property type="entry name" value="PGAP1_TMD"/>
    <property type="match status" value="1"/>
</dbReference>
<proteinExistence type="inferred from homology"/>